<dbReference type="PANTHER" id="PTHR43861">
    <property type="entry name" value="TRANS-ACONITATE 2-METHYLTRANSFERASE-RELATED"/>
    <property type="match status" value="1"/>
</dbReference>
<organism evidence="2 3">
    <name type="scientific">Streptomyces populi</name>
    <dbReference type="NCBI Taxonomy" id="2058924"/>
    <lineage>
        <taxon>Bacteria</taxon>
        <taxon>Bacillati</taxon>
        <taxon>Actinomycetota</taxon>
        <taxon>Actinomycetes</taxon>
        <taxon>Kitasatosporales</taxon>
        <taxon>Streptomycetaceae</taxon>
        <taxon>Streptomyces</taxon>
    </lineage>
</organism>
<dbReference type="GO" id="GO:0008168">
    <property type="term" value="F:methyltransferase activity"/>
    <property type="evidence" value="ECO:0007669"/>
    <property type="project" value="UniProtKB-KW"/>
</dbReference>
<dbReference type="CDD" id="cd02440">
    <property type="entry name" value="AdoMet_MTases"/>
    <property type="match status" value="1"/>
</dbReference>
<dbReference type="EMBL" id="PJOS01000100">
    <property type="protein sequence ID" value="PKT68692.1"/>
    <property type="molecule type" value="Genomic_DNA"/>
</dbReference>
<keyword evidence="2" id="KW-0489">Methyltransferase</keyword>
<name>A0A2I0SFI9_9ACTN</name>
<gene>
    <name evidence="2" type="ORF">CW362_33560</name>
</gene>
<evidence type="ECO:0000313" key="2">
    <source>
        <dbReference type="EMBL" id="PKT68692.1"/>
    </source>
</evidence>
<dbReference type="SUPFAM" id="SSF53335">
    <property type="entry name" value="S-adenosyl-L-methionine-dependent methyltransferases"/>
    <property type="match status" value="1"/>
</dbReference>
<comment type="caution">
    <text evidence="2">The sequence shown here is derived from an EMBL/GenBank/DDBJ whole genome shotgun (WGS) entry which is preliminary data.</text>
</comment>
<dbReference type="InterPro" id="IPR029063">
    <property type="entry name" value="SAM-dependent_MTases_sf"/>
</dbReference>
<keyword evidence="1 2" id="KW-0808">Transferase</keyword>
<dbReference type="Proteomes" id="UP000236178">
    <property type="component" value="Unassembled WGS sequence"/>
</dbReference>
<evidence type="ECO:0000313" key="3">
    <source>
        <dbReference type="Proteomes" id="UP000236178"/>
    </source>
</evidence>
<dbReference type="PANTHER" id="PTHR43861:SF3">
    <property type="entry name" value="PUTATIVE (AFU_ORTHOLOGUE AFUA_2G14390)-RELATED"/>
    <property type="match status" value="1"/>
</dbReference>
<reference evidence="2 3" key="1">
    <citation type="submission" date="2017-12" db="EMBL/GenBank/DDBJ databases">
        <title>Streptomyces populusis sp. nov., a novel endophytic actinobacterium isolated from stems of Populus adenopoda Maxim.</title>
        <authorList>
            <person name="Wang Z."/>
        </authorList>
    </citation>
    <scope>NUCLEOTIDE SEQUENCE [LARGE SCALE GENOMIC DNA]</scope>
    <source>
        <strain evidence="2 3">A249</strain>
    </source>
</reference>
<proteinExistence type="predicted"/>
<keyword evidence="3" id="KW-1185">Reference proteome</keyword>
<dbReference type="GO" id="GO:0017000">
    <property type="term" value="P:antibiotic biosynthetic process"/>
    <property type="evidence" value="ECO:0007669"/>
    <property type="project" value="UniProtKB-ARBA"/>
</dbReference>
<dbReference type="Pfam" id="PF13489">
    <property type="entry name" value="Methyltransf_23"/>
    <property type="match status" value="1"/>
</dbReference>
<accession>A0A2I0SFI9</accession>
<sequence length="264" mass="28691">MTRADGYLLDNQQTEAGRRFEALATLFDPTTFRHMERFGVGSGWRCWEVGAGGTSVVSWLAKKVGPTGKVVATDIDTSWAASVARSPVEVRVHDVGAEEPPGEGFDLVHARLVLVHVPDRERALQSMIKALRPGGRLLVEDADPALQPLLCPEEHGPEQRLANRLRQGFRALLAERGADLAYGRKLPRLLREAGLRGVEADAYFPVASPACAALESATVRQIRDQLVTAGLATQEEIDQHLANVAEGSMDLATAPMISVWGRKN</sequence>
<dbReference type="OrthoDB" id="3469983at2"/>
<dbReference type="GO" id="GO:0032259">
    <property type="term" value="P:methylation"/>
    <property type="evidence" value="ECO:0007669"/>
    <property type="project" value="UniProtKB-KW"/>
</dbReference>
<dbReference type="Gene3D" id="3.40.50.150">
    <property type="entry name" value="Vaccinia Virus protein VP39"/>
    <property type="match status" value="1"/>
</dbReference>
<protein>
    <submittedName>
        <fullName evidence="2">SAM-dependent methyltransferase</fullName>
    </submittedName>
</protein>
<evidence type="ECO:0000256" key="1">
    <source>
        <dbReference type="ARBA" id="ARBA00022679"/>
    </source>
</evidence>
<dbReference type="AlphaFoldDB" id="A0A2I0SFI9"/>
<dbReference type="RefSeq" id="WP_103553391.1">
    <property type="nucleotide sequence ID" value="NZ_JBHJSK010000004.1"/>
</dbReference>